<dbReference type="Proteomes" id="UP000327157">
    <property type="component" value="Chromosome 3"/>
</dbReference>
<keyword evidence="6 8" id="KW-0408">Iron</keyword>
<keyword evidence="7 8" id="KW-0503">Monooxygenase</keyword>
<proteinExistence type="inferred from homology"/>
<reference evidence="10" key="2">
    <citation type="submission" date="2019-10" db="EMBL/GenBank/DDBJ databases">
        <title>A de novo genome assembly of a pear dwarfing rootstock.</title>
        <authorList>
            <person name="Wang F."/>
            <person name="Wang J."/>
            <person name="Li S."/>
            <person name="Zhang Y."/>
            <person name="Fang M."/>
            <person name="Ma L."/>
            <person name="Zhao Y."/>
            <person name="Jiang S."/>
        </authorList>
    </citation>
    <scope>NUCLEOTIDE SEQUENCE [LARGE SCALE GENOMIC DNA]</scope>
</reference>
<reference evidence="9 10" key="1">
    <citation type="submission" date="2019-09" db="EMBL/GenBank/DDBJ databases">
        <authorList>
            <person name="Ou C."/>
        </authorList>
    </citation>
    <scope>NUCLEOTIDE SEQUENCE [LARGE SCALE GENOMIC DNA]</scope>
    <source>
        <strain evidence="9">S2</strain>
        <tissue evidence="9">Leaf</tissue>
    </source>
</reference>
<evidence type="ECO:0000256" key="3">
    <source>
        <dbReference type="ARBA" id="ARBA00022617"/>
    </source>
</evidence>
<evidence type="ECO:0000256" key="2">
    <source>
        <dbReference type="ARBA" id="ARBA00010617"/>
    </source>
</evidence>
<dbReference type="InterPro" id="IPR036396">
    <property type="entry name" value="Cyt_P450_sf"/>
</dbReference>
<dbReference type="Pfam" id="PF00067">
    <property type="entry name" value="p450"/>
    <property type="match status" value="1"/>
</dbReference>
<comment type="similarity">
    <text evidence="2 8">Belongs to the cytochrome P450 family.</text>
</comment>
<evidence type="ECO:0000256" key="4">
    <source>
        <dbReference type="ARBA" id="ARBA00022723"/>
    </source>
</evidence>
<dbReference type="OrthoDB" id="2789670at2759"/>
<dbReference type="InterPro" id="IPR017972">
    <property type="entry name" value="Cyt_P450_CS"/>
</dbReference>
<protein>
    <submittedName>
        <fullName evidence="9">Isoleucine N-monooxygenase 1-like</fullName>
    </submittedName>
</protein>
<keyword evidence="3 8" id="KW-0349">Heme</keyword>
<evidence type="ECO:0000256" key="7">
    <source>
        <dbReference type="ARBA" id="ARBA00023033"/>
    </source>
</evidence>
<dbReference type="PANTHER" id="PTHR47944">
    <property type="entry name" value="CYTOCHROME P450 98A9"/>
    <property type="match status" value="1"/>
</dbReference>
<dbReference type="AlphaFoldDB" id="A0A5N5GM61"/>
<dbReference type="PROSITE" id="PS00086">
    <property type="entry name" value="CYTOCHROME_P450"/>
    <property type="match status" value="1"/>
</dbReference>
<dbReference type="SUPFAM" id="SSF48264">
    <property type="entry name" value="Cytochrome P450"/>
    <property type="match status" value="1"/>
</dbReference>
<keyword evidence="5 8" id="KW-0560">Oxidoreductase</keyword>
<evidence type="ECO:0000256" key="8">
    <source>
        <dbReference type="RuleBase" id="RU000461"/>
    </source>
</evidence>
<comment type="caution">
    <text evidence="9">The sequence shown here is derived from an EMBL/GenBank/DDBJ whole genome shotgun (WGS) entry which is preliminary data.</text>
</comment>
<evidence type="ECO:0000256" key="6">
    <source>
        <dbReference type="ARBA" id="ARBA00023004"/>
    </source>
</evidence>
<dbReference type="GO" id="GO:0020037">
    <property type="term" value="F:heme binding"/>
    <property type="evidence" value="ECO:0007669"/>
    <property type="project" value="InterPro"/>
</dbReference>
<gene>
    <name evidence="9" type="ORF">D8674_023234</name>
</gene>
<comment type="cofactor">
    <cofactor evidence="1">
        <name>heme</name>
        <dbReference type="ChEBI" id="CHEBI:30413"/>
    </cofactor>
</comment>
<dbReference type="GO" id="GO:0005506">
    <property type="term" value="F:iron ion binding"/>
    <property type="evidence" value="ECO:0007669"/>
    <property type="project" value="InterPro"/>
</dbReference>
<accession>A0A5N5GM61</accession>
<dbReference type="GO" id="GO:0016705">
    <property type="term" value="F:oxidoreductase activity, acting on paired donors, with incorporation or reduction of molecular oxygen"/>
    <property type="evidence" value="ECO:0007669"/>
    <property type="project" value="InterPro"/>
</dbReference>
<dbReference type="PANTHER" id="PTHR47944:SF4">
    <property type="entry name" value="OS09G0441700 PROTEIN"/>
    <property type="match status" value="1"/>
</dbReference>
<dbReference type="InterPro" id="IPR001128">
    <property type="entry name" value="Cyt_P450"/>
</dbReference>
<evidence type="ECO:0000313" key="9">
    <source>
        <dbReference type="EMBL" id="KAB2616646.1"/>
    </source>
</evidence>
<evidence type="ECO:0000256" key="5">
    <source>
        <dbReference type="ARBA" id="ARBA00023002"/>
    </source>
</evidence>
<reference evidence="9 10" key="3">
    <citation type="submission" date="2019-11" db="EMBL/GenBank/DDBJ databases">
        <title>A de novo genome assembly of a pear dwarfing rootstock.</title>
        <authorList>
            <person name="Wang F."/>
            <person name="Wang J."/>
            <person name="Li S."/>
            <person name="Zhang Y."/>
            <person name="Fang M."/>
            <person name="Ma L."/>
            <person name="Zhao Y."/>
            <person name="Jiang S."/>
        </authorList>
    </citation>
    <scope>NUCLEOTIDE SEQUENCE [LARGE SCALE GENOMIC DNA]</scope>
    <source>
        <strain evidence="9">S2</strain>
        <tissue evidence="9">Leaf</tissue>
    </source>
</reference>
<name>A0A5N5GM61_9ROSA</name>
<dbReference type="EMBL" id="SMOL01000402">
    <property type="protein sequence ID" value="KAB2616646.1"/>
    <property type="molecule type" value="Genomic_DNA"/>
</dbReference>
<organism evidence="9 10">
    <name type="scientific">Pyrus ussuriensis x Pyrus communis</name>
    <dbReference type="NCBI Taxonomy" id="2448454"/>
    <lineage>
        <taxon>Eukaryota</taxon>
        <taxon>Viridiplantae</taxon>
        <taxon>Streptophyta</taxon>
        <taxon>Embryophyta</taxon>
        <taxon>Tracheophyta</taxon>
        <taxon>Spermatophyta</taxon>
        <taxon>Magnoliopsida</taxon>
        <taxon>eudicotyledons</taxon>
        <taxon>Gunneridae</taxon>
        <taxon>Pentapetalae</taxon>
        <taxon>rosids</taxon>
        <taxon>fabids</taxon>
        <taxon>Rosales</taxon>
        <taxon>Rosaceae</taxon>
        <taxon>Amygdaloideae</taxon>
        <taxon>Maleae</taxon>
        <taxon>Pyrus</taxon>
    </lineage>
</organism>
<keyword evidence="4 8" id="KW-0479">Metal-binding</keyword>
<dbReference type="GO" id="GO:0004497">
    <property type="term" value="F:monooxygenase activity"/>
    <property type="evidence" value="ECO:0007669"/>
    <property type="project" value="UniProtKB-KW"/>
</dbReference>
<evidence type="ECO:0000256" key="1">
    <source>
        <dbReference type="ARBA" id="ARBA00001971"/>
    </source>
</evidence>
<dbReference type="Gene3D" id="1.10.630.10">
    <property type="entry name" value="Cytochrome P450"/>
    <property type="match status" value="1"/>
</dbReference>
<sequence>MSRPVSISTFRITKGYKTAVMVPFGEQWKKMRKVITKADHIVKYVYNQCNNNEGGGIVNLRLAIQHYCANVIKKMVLNKRYFGEEMEDGGPGLEEQKYLEKWLDLDGHEKIIKDAIKNTRKHQDPLIEERFRQYQKLGGNKESQDLLDILISLKDKNAVDNPSNAAEWAIAEMINQPELFEKATQELDAVVGRNRQVQESDLSQLNFVKACTREAFRLHPVAPFNVPHVSMADTTVGDYFIPKGSHVIHSRVGLGRNPKRHLKDDGSGVVLTESELRFISFSTGMRGCVASTLGTAMTVILFARLLHGFTWHVPPTESRIELTESNNDLLLAKPLLAYAKPRLPAHVYQTK</sequence>
<evidence type="ECO:0000313" key="10">
    <source>
        <dbReference type="Proteomes" id="UP000327157"/>
    </source>
</evidence>
<keyword evidence="10" id="KW-1185">Reference proteome</keyword>